<dbReference type="Pfam" id="PF01541">
    <property type="entry name" value="GIY-YIG"/>
    <property type="match status" value="1"/>
</dbReference>
<dbReference type="SUPFAM" id="SSF82771">
    <property type="entry name" value="GIY-YIG endonuclease"/>
    <property type="match status" value="1"/>
</dbReference>
<gene>
    <name evidence="3" type="ORF">A2639_02135</name>
</gene>
<name>A0A1G2HLY1_9BACT</name>
<dbReference type="EMBL" id="MHOL01000004">
    <property type="protein sequence ID" value="OGZ63231.1"/>
    <property type="molecule type" value="Genomic_DNA"/>
</dbReference>
<sequence length="95" mass="11195">MGYTNNLERRLIEHDSGQNKSTKKRIPFKLLFSEKFETSQKAKKRELYWKNGAGRRKLKKMFNDELPPYPLKNLSSNFHSSFQGEINARFANCPI</sequence>
<proteinExistence type="predicted"/>
<accession>A0A1G2HLY1</accession>
<evidence type="ECO:0000256" key="1">
    <source>
        <dbReference type="SAM" id="MobiDB-lite"/>
    </source>
</evidence>
<feature type="domain" description="GIY-YIG" evidence="2">
    <location>
        <begin position="1"/>
        <end position="61"/>
    </location>
</feature>
<dbReference type="AlphaFoldDB" id="A0A1G2HLY1"/>
<evidence type="ECO:0000313" key="4">
    <source>
        <dbReference type="Proteomes" id="UP000178991"/>
    </source>
</evidence>
<organism evidence="3 4">
    <name type="scientific">Candidatus Staskawiczbacteria bacterium RIFCSPHIGHO2_01_FULL_34_27</name>
    <dbReference type="NCBI Taxonomy" id="1802199"/>
    <lineage>
        <taxon>Bacteria</taxon>
        <taxon>Candidatus Staskawicziibacteriota</taxon>
    </lineage>
</organism>
<reference evidence="3 4" key="1">
    <citation type="journal article" date="2016" name="Nat. Commun.">
        <title>Thousands of microbial genomes shed light on interconnected biogeochemical processes in an aquifer system.</title>
        <authorList>
            <person name="Anantharaman K."/>
            <person name="Brown C.T."/>
            <person name="Hug L.A."/>
            <person name="Sharon I."/>
            <person name="Castelle C.J."/>
            <person name="Probst A.J."/>
            <person name="Thomas B.C."/>
            <person name="Singh A."/>
            <person name="Wilkins M.J."/>
            <person name="Karaoz U."/>
            <person name="Brodie E.L."/>
            <person name="Williams K.H."/>
            <person name="Hubbard S.S."/>
            <person name="Banfield J.F."/>
        </authorList>
    </citation>
    <scope>NUCLEOTIDE SEQUENCE [LARGE SCALE GENOMIC DNA]</scope>
</reference>
<protein>
    <recommendedName>
        <fullName evidence="2">GIY-YIG domain-containing protein</fullName>
    </recommendedName>
</protein>
<dbReference type="Gene3D" id="3.40.1440.10">
    <property type="entry name" value="GIY-YIG endonuclease"/>
    <property type="match status" value="1"/>
</dbReference>
<feature type="compositionally biased region" description="Basic and acidic residues" evidence="1">
    <location>
        <begin position="7"/>
        <end position="17"/>
    </location>
</feature>
<dbReference type="InterPro" id="IPR035901">
    <property type="entry name" value="GIY-YIG_endonuc_sf"/>
</dbReference>
<dbReference type="PROSITE" id="PS50164">
    <property type="entry name" value="GIY_YIG"/>
    <property type="match status" value="1"/>
</dbReference>
<evidence type="ECO:0000259" key="2">
    <source>
        <dbReference type="PROSITE" id="PS50164"/>
    </source>
</evidence>
<evidence type="ECO:0000313" key="3">
    <source>
        <dbReference type="EMBL" id="OGZ63231.1"/>
    </source>
</evidence>
<comment type="caution">
    <text evidence="3">The sequence shown here is derived from an EMBL/GenBank/DDBJ whole genome shotgun (WGS) entry which is preliminary data.</text>
</comment>
<dbReference type="InterPro" id="IPR000305">
    <property type="entry name" value="GIY-YIG_endonuc"/>
</dbReference>
<feature type="region of interest" description="Disordered" evidence="1">
    <location>
        <begin position="1"/>
        <end position="21"/>
    </location>
</feature>
<dbReference type="Proteomes" id="UP000178991">
    <property type="component" value="Unassembled WGS sequence"/>
</dbReference>